<reference evidence="2" key="1">
    <citation type="submission" date="2020-09" db="EMBL/GenBank/DDBJ databases">
        <title>A novel bacterium of genus Paenibacillus, isolated from South China Sea.</title>
        <authorList>
            <person name="Huang H."/>
            <person name="Mo K."/>
            <person name="Hu Y."/>
        </authorList>
    </citation>
    <scope>NUCLEOTIDE SEQUENCE</scope>
    <source>
        <strain evidence="2">IB182496</strain>
    </source>
</reference>
<proteinExistence type="predicted"/>
<evidence type="ECO:0000313" key="3">
    <source>
        <dbReference type="Proteomes" id="UP000621560"/>
    </source>
</evidence>
<evidence type="ECO:0000313" key="2">
    <source>
        <dbReference type="EMBL" id="MBD2847045.1"/>
    </source>
</evidence>
<organism evidence="2 3">
    <name type="scientific">Paenibacillus sabuli</name>
    <dbReference type="NCBI Taxonomy" id="2772509"/>
    <lineage>
        <taxon>Bacteria</taxon>
        <taxon>Bacillati</taxon>
        <taxon>Bacillota</taxon>
        <taxon>Bacilli</taxon>
        <taxon>Bacillales</taxon>
        <taxon>Paenibacillaceae</taxon>
        <taxon>Paenibacillus</taxon>
    </lineage>
</organism>
<dbReference type="AlphaFoldDB" id="A0A927BWR1"/>
<feature type="domain" description="GP-PDE" evidence="1">
    <location>
        <begin position="1"/>
        <end position="147"/>
    </location>
</feature>
<dbReference type="InterPro" id="IPR030395">
    <property type="entry name" value="GP_PDE_dom"/>
</dbReference>
<dbReference type="PROSITE" id="PS51704">
    <property type="entry name" value="GP_PDE"/>
    <property type="match status" value="1"/>
</dbReference>
<dbReference type="Proteomes" id="UP000621560">
    <property type="component" value="Unassembled WGS sequence"/>
</dbReference>
<dbReference type="Pfam" id="PF03009">
    <property type="entry name" value="GDPD"/>
    <property type="match status" value="1"/>
</dbReference>
<gene>
    <name evidence="2" type="ORF">IDH44_17750</name>
</gene>
<dbReference type="Gene3D" id="3.20.20.190">
    <property type="entry name" value="Phosphatidylinositol (PI) phosphodiesterase"/>
    <property type="match status" value="1"/>
</dbReference>
<dbReference type="PANTHER" id="PTHR46211">
    <property type="entry name" value="GLYCEROPHOSPHORYL DIESTER PHOSPHODIESTERASE"/>
    <property type="match status" value="1"/>
</dbReference>
<keyword evidence="3" id="KW-1185">Reference proteome</keyword>
<sequence length="151" mass="16407">MLQLVKARGLYLNIEVKDVMGKREQYRDLALRAAELVEAGGTTEQVIFSSFNHTTMVRLKQAYPHMKAGLLHFAGLHLAGRYARSAGADALHPLYIGVNEDMIREAHAAGIAVHAWTVNDRPELGRMLACGVDAIITDVPDVCAEVKGAGV</sequence>
<dbReference type="InterPro" id="IPR017946">
    <property type="entry name" value="PLC-like_Pdiesterase_TIM-brl"/>
</dbReference>
<dbReference type="SUPFAM" id="SSF51695">
    <property type="entry name" value="PLC-like phosphodiesterases"/>
    <property type="match status" value="1"/>
</dbReference>
<evidence type="ECO:0000259" key="1">
    <source>
        <dbReference type="PROSITE" id="PS51704"/>
    </source>
</evidence>
<dbReference type="PANTHER" id="PTHR46211:SF14">
    <property type="entry name" value="GLYCEROPHOSPHODIESTER PHOSPHODIESTERASE"/>
    <property type="match status" value="1"/>
</dbReference>
<dbReference type="EMBL" id="JACXIZ010000031">
    <property type="protein sequence ID" value="MBD2847045.1"/>
    <property type="molecule type" value="Genomic_DNA"/>
</dbReference>
<protein>
    <recommendedName>
        <fullName evidence="1">GP-PDE domain-containing protein</fullName>
    </recommendedName>
</protein>
<dbReference type="GO" id="GO:0006629">
    <property type="term" value="P:lipid metabolic process"/>
    <property type="evidence" value="ECO:0007669"/>
    <property type="project" value="InterPro"/>
</dbReference>
<accession>A0A927BWR1</accession>
<dbReference type="GO" id="GO:0008081">
    <property type="term" value="F:phosphoric diester hydrolase activity"/>
    <property type="evidence" value="ECO:0007669"/>
    <property type="project" value="InterPro"/>
</dbReference>
<comment type="caution">
    <text evidence="2">The sequence shown here is derived from an EMBL/GenBank/DDBJ whole genome shotgun (WGS) entry which is preliminary data.</text>
</comment>
<name>A0A927BWR1_9BACL</name>